<keyword evidence="6 11" id="KW-0472">Membrane</keyword>
<accession>A0A7M7RHH2</accession>
<dbReference type="Pfam" id="PF07690">
    <property type="entry name" value="MFS_1"/>
    <property type="match status" value="1"/>
</dbReference>
<name>A0A7M7RHH2_STRPU</name>
<evidence type="ECO:0000256" key="1">
    <source>
        <dbReference type="ARBA" id="ARBA00004155"/>
    </source>
</evidence>
<feature type="transmembrane region" description="Helical" evidence="11">
    <location>
        <begin position="147"/>
        <end position="169"/>
    </location>
</feature>
<dbReference type="OMA" id="PANWIFQ"/>
<evidence type="ECO:0000256" key="5">
    <source>
        <dbReference type="ARBA" id="ARBA00022989"/>
    </source>
</evidence>
<evidence type="ECO:0000256" key="11">
    <source>
        <dbReference type="SAM" id="Phobius"/>
    </source>
</evidence>
<dbReference type="Gene3D" id="1.20.1250.20">
    <property type="entry name" value="MFS general substrate transporter like domains"/>
    <property type="match status" value="2"/>
</dbReference>
<protein>
    <submittedName>
        <fullName evidence="12">Uncharacterized protein</fullName>
    </submittedName>
</protein>
<feature type="transmembrane region" description="Helical" evidence="11">
    <location>
        <begin position="331"/>
        <end position="348"/>
    </location>
</feature>
<dbReference type="InterPro" id="IPR036259">
    <property type="entry name" value="MFS_trans_sf"/>
</dbReference>
<dbReference type="InterPro" id="IPR049680">
    <property type="entry name" value="FLVCR1-2_SLC49-like"/>
</dbReference>
<evidence type="ECO:0000256" key="3">
    <source>
        <dbReference type="ARBA" id="ARBA00022448"/>
    </source>
</evidence>
<feature type="transmembrane region" description="Helical" evidence="11">
    <location>
        <begin position="399"/>
        <end position="420"/>
    </location>
</feature>
<dbReference type="InParanoid" id="A0A7M7RHH2"/>
<keyword evidence="4 11" id="KW-0812">Transmembrane</keyword>
<evidence type="ECO:0000256" key="8">
    <source>
        <dbReference type="ARBA" id="ARBA00023228"/>
    </source>
</evidence>
<dbReference type="InterPro" id="IPR049604">
    <property type="entry name" value="SLC49A4-like"/>
</dbReference>
<evidence type="ECO:0000256" key="10">
    <source>
        <dbReference type="ARBA" id="ARBA00048410"/>
    </source>
</evidence>
<keyword evidence="8" id="KW-0458">Lysosome</keyword>
<keyword evidence="3" id="KW-0813">Transport</keyword>
<comment type="similarity">
    <text evidence="2">Belongs to the major facilitator superfamily.</text>
</comment>
<proteinExistence type="inferred from homology"/>
<dbReference type="AlphaFoldDB" id="A0A7M7RHH2"/>
<comment type="catalytic activity">
    <reaction evidence="10">
        <text>pyridoxine(out) + n H(+)(out) = pyridoxine(in) + n H(+)(in)</text>
        <dbReference type="Rhea" id="RHEA:76203"/>
        <dbReference type="ChEBI" id="CHEBI:15378"/>
        <dbReference type="ChEBI" id="CHEBI:16709"/>
    </reaction>
</comment>
<organism evidence="12 13">
    <name type="scientific">Strongylocentrotus purpuratus</name>
    <name type="common">Purple sea urchin</name>
    <dbReference type="NCBI Taxonomy" id="7668"/>
    <lineage>
        <taxon>Eukaryota</taxon>
        <taxon>Metazoa</taxon>
        <taxon>Echinodermata</taxon>
        <taxon>Eleutherozoa</taxon>
        <taxon>Echinozoa</taxon>
        <taxon>Echinoidea</taxon>
        <taxon>Euechinoidea</taxon>
        <taxon>Echinacea</taxon>
        <taxon>Camarodonta</taxon>
        <taxon>Echinidea</taxon>
        <taxon>Strongylocentrotidae</taxon>
        <taxon>Strongylocentrotus</taxon>
    </lineage>
</organism>
<feature type="transmembrane region" description="Helical" evidence="11">
    <location>
        <begin position="279"/>
        <end position="299"/>
    </location>
</feature>
<dbReference type="EnsemblMetazoa" id="XM_030972521">
    <property type="protein sequence ID" value="XP_030828381"/>
    <property type="gene ID" value="LOC584316"/>
</dbReference>
<evidence type="ECO:0000256" key="4">
    <source>
        <dbReference type="ARBA" id="ARBA00022692"/>
    </source>
</evidence>
<comment type="subcellular location">
    <subcellularLocation>
        <location evidence="1">Lysosome membrane</location>
        <topology evidence="1">Multi-pass membrane protein</topology>
    </subcellularLocation>
</comment>
<evidence type="ECO:0000313" key="12">
    <source>
        <dbReference type="EnsemblMetazoa" id="XP_789273"/>
    </source>
</evidence>
<dbReference type="GO" id="GO:0022857">
    <property type="term" value="F:transmembrane transporter activity"/>
    <property type="evidence" value="ECO:0007669"/>
    <property type="project" value="InterPro"/>
</dbReference>
<reference evidence="13" key="1">
    <citation type="submission" date="2015-02" db="EMBL/GenBank/DDBJ databases">
        <title>Genome sequencing for Strongylocentrotus purpuratus.</title>
        <authorList>
            <person name="Murali S."/>
            <person name="Liu Y."/>
            <person name="Vee V."/>
            <person name="English A."/>
            <person name="Wang M."/>
            <person name="Skinner E."/>
            <person name="Han Y."/>
            <person name="Muzny D.M."/>
            <person name="Worley K.C."/>
            <person name="Gibbs R.A."/>
        </authorList>
    </citation>
    <scope>NUCLEOTIDE SEQUENCE</scope>
</reference>
<feature type="transmembrane region" description="Helical" evidence="11">
    <location>
        <begin position="181"/>
        <end position="202"/>
    </location>
</feature>
<feature type="transmembrane region" description="Helical" evidence="11">
    <location>
        <begin position="490"/>
        <end position="509"/>
    </location>
</feature>
<feature type="transmembrane region" description="Helical" evidence="11">
    <location>
        <begin position="120"/>
        <end position="140"/>
    </location>
</feature>
<dbReference type="PANTHER" id="PTHR10924:SF27">
    <property type="entry name" value="SOLUTE CARRIER FAMILY 49 MEMBER 4"/>
    <property type="match status" value="1"/>
</dbReference>
<evidence type="ECO:0000256" key="9">
    <source>
        <dbReference type="ARBA" id="ARBA00037192"/>
    </source>
</evidence>
<evidence type="ECO:0000256" key="7">
    <source>
        <dbReference type="ARBA" id="ARBA00023180"/>
    </source>
</evidence>
<dbReference type="KEGG" id="spu:584316"/>
<keyword evidence="13" id="KW-1185">Reference proteome</keyword>
<dbReference type="GeneID" id="584316"/>
<evidence type="ECO:0000256" key="6">
    <source>
        <dbReference type="ARBA" id="ARBA00023136"/>
    </source>
</evidence>
<feature type="transmembrane region" description="Helical" evidence="11">
    <location>
        <begin position="462"/>
        <end position="484"/>
    </location>
</feature>
<dbReference type="RefSeq" id="XP_030828381.1">
    <property type="nucleotide sequence ID" value="XM_030972521.1"/>
</dbReference>
<feature type="transmembrane region" description="Helical" evidence="11">
    <location>
        <begin position="80"/>
        <end position="100"/>
    </location>
</feature>
<dbReference type="CDD" id="cd17397">
    <property type="entry name" value="MFS_DIRC2"/>
    <property type="match status" value="1"/>
</dbReference>
<dbReference type="EnsemblMetazoa" id="XM_784180">
    <property type="protein sequence ID" value="XP_789273"/>
    <property type="gene ID" value="LOC584316"/>
</dbReference>
<comment type="function">
    <text evidence="9">Mediates H(+)-dependent pyridoxine transport.</text>
</comment>
<keyword evidence="5 11" id="KW-1133">Transmembrane helix</keyword>
<feature type="transmembrane region" description="Helical" evidence="11">
    <location>
        <begin position="426"/>
        <end position="450"/>
    </location>
</feature>
<dbReference type="GO" id="GO:0016020">
    <property type="term" value="C:membrane"/>
    <property type="evidence" value="ECO:0000318"/>
    <property type="project" value="GO_Central"/>
</dbReference>
<dbReference type="PANTHER" id="PTHR10924">
    <property type="entry name" value="MAJOR FACILITATOR SUPERFAMILY PROTEIN-RELATED"/>
    <property type="match status" value="1"/>
</dbReference>
<evidence type="ECO:0000313" key="13">
    <source>
        <dbReference type="Proteomes" id="UP000007110"/>
    </source>
</evidence>
<sequence length="540" mass="59414">MSERMRHGRNEEQDQTGLLSQAIDDHSEESHAHSNNGALLTSMEHSTNGVIAHRDEGDLNSVLLSSTRSRKEYVVYTERWFILAVFSLLALVQSCGWNTWGPIENTASVVLGWKHSTFALLANWGAIVFSLTVFFFTWLLHTKGLRVSVLIAAGALVCGMGIRCLPVPVHSMIWTANIGQVIIGLSAPVLMAGVTTISAVWFPTNERTTATAISSTMAYLGVAASFLIGPQVVSDILPVHANSSTISPFDLTAEDDNLEVNPADYDPVEIQHCLRQIKLLLFIEFIWTLLLFVVALIYFPSAPISPPTASAIAKREDLKAGLLEIVKKKQFWIPALIFGMTTGCFNSWNTQLVAIFDNKVSQTVSSWIGFYSNLAGVFGGIIFGTFVDRLGGKMKAILMLLMCGACGGFVWVLLLANGLIPFSTVYLYASVILFGFFVNSMVPIIFEVTAEGAFPTGEETSCMFMAWLANVTGLVFLLLPIFISNSSLTWLNWVMLGALGISAVLLFFYKEHYVRKEFDVTHHDDVDVEEECEHDPPIST</sequence>
<dbReference type="FunCoup" id="A0A7M7RHH2">
    <property type="interactions" value="99"/>
</dbReference>
<dbReference type="RefSeq" id="XP_789273.2">
    <property type="nucleotide sequence ID" value="XM_784180.4"/>
</dbReference>
<dbReference type="Proteomes" id="UP000007110">
    <property type="component" value="Unassembled WGS sequence"/>
</dbReference>
<dbReference type="OrthoDB" id="422206at2759"/>
<feature type="transmembrane region" description="Helical" evidence="11">
    <location>
        <begin position="368"/>
        <end position="387"/>
    </location>
</feature>
<reference evidence="12" key="2">
    <citation type="submission" date="2021-01" db="UniProtKB">
        <authorList>
            <consortium name="EnsemblMetazoa"/>
        </authorList>
    </citation>
    <scope>IDENTIFICATION</scope>
</reference>
<dbReference type="GO" id="GO:0005765">
    <property type="term" value="C:lysosomal membrane"/>
    <property type="evidence" value="ECO:0007669"/>
    <property type="project" value="UniProtKB-SubCell"/>
</dbReference>
<keyword evidence="7" id="KW-0325">Glycoprotein</keyword>
<dbReference type="SUPFAM" id="SSF103473">
    <property type="entry name" value="MFS general substrate transporter"/>
    <property type="match status" value="1"/>
</dbReference>
<dbReference type="InterPro" id="IPR011701">
    <property type="entry name" value="MFS"/>
</dbReference>
<evidence type="ECO:0000256" key="2">
    <source>
        <dbReference type="ARBA" id="ARBA00008335"/>
    </source>
</evidence>